<evidence type="ECO:0000259" key="12">
    <source>
        <dbReference type="PROSITE" id="PS52012"/>
    </source>
</evidence>
<evidence type="ECO:0000256" key="2">
    <source>
        <dbReference type="ARBA" id="ARBA00004613"/>
    </source>
</evidence>
<keyword evidence="6 11" id="KW-0732">Signal</keyword>
<feature type="domain" description="CFEM" evidence="12">
    <location>
        <begin position="1"/>
        <end position="113"/>
    </location>
</feature>
<gene>
    <name evidence="13" type="ORF">BJ508DRAFT_115016</name>
</gene>
<feature type="compositionally biased region" description="Low complexity" evidence="10">
    <location>
        <begin position="142"/>
        <end position="154"/>
    </location>
</feature>
<sequence>MKYSFAAVAITLAAGVSAQGLAALADLPGCALKCLTGGLATTGCGTEIGCACAKKDFVDGAVACVTAACTEEETLLSRVPPLSASLSVSTSRSQLVRSQLRSQRRRPPPPLPQPPLPHQLRRRPRSQRRRPPLLQPPPPPQLSHQPTAPTAPTQLPHHRRRIPPPASSPSPVSSLPVSVLPSLSVFKRIV</sequence>
<name>A0A3N4I549_ASCIM</name>
<evidence type="ECO:0000256" key="6">
    <source>
        <dbReference type="ARBA" id="ARBA00022729"/>
    </source>
</evidence>
<evidence type="ECO:0000256" key="4">
    <source>
        <dbReference type="ARBA" id="ARBA00022525"/>
    </source>
</evidence>
<feature type="chain" id="PRO_5018011673" description="CFEM domain-containing protein" evidence="11">
    <location>
        <begin position="19"/>
        <end position="190"/>
    </location>
</feature>
<dbReference type="InterPro" id="IPR008427">
    <property type="entry name" value="Extracellular_membr_CFEM_dom"/>
</dbReference>
<keyword evidence="4" id="KW-0964">Secreted</keyword>
<evidence type="ECO:0000313" key="13">
    <source>
        <dbReference type="EMBL" id="RPA81179.1"/>
    </source>
</evidence>
<organism evidence="13 14">
    <name type="scientific">Ascobolus immersus RN42</name>
    <dbReference type="NCBI Taxonomy" id="1160509"/>
    <lineage>
        <taxon>Eukaryota</taxon>
        <taxon>Fungi</taxon>
        <taxon>Dikarya</taxon>
        <taxon>Ascomycota</taxon>
        <taxon>Pezizomycotina</taxon>
        <taxon>Pezizomycetes</taxon>
        <taxon>Pezizales</taxon>
        <taxon>Ascobolaceae</taxon>
        <taxon>Ascobolus</taxon>
    </lineage>
</organism>
<feature type="region of interest" description="Disordered" evidence="10">
    <location>
        <begin position="87"/>
        <end position="177"/>
    </location>
</feature>
<reference evidence="13 14" key="1">
    <citation type="journal article" date="2018" name="Nat. Ecol. Evol.">
        <title>Pezizomycetes genomes reveal the molecular basis of ectomycorrhizal truffle lifestyle.</title>
        <authorList>
            <person name="Murat C."/>
            <person name="Payen T."/>
            <person name="Noel B."/>
            <person name="Kuo A."/>
            <person name="Morin E."/>
            <person name="Chen J."/>
            <person name="Kohler A."/>
            <person name="Krizsan K."/>
            <person name="Balestrini R."/>
            <person name="Da Silva C."/>
            <person name="Montanini B."/>
            <person name="Hainaut M."/>
            <person name="Levati E."/>
            <person name="Barry K.W."/>
            <person name="Belfiori B."/>
            <person name="Cichocki N."/>
            <person name="Clum A."/>
            <person name="Dockter R.B."/>
            <person name="Fauchery L."/>
            <person name="Guy J."/>
            <person name="Iotti M."/>
            <person name="Le Tacon F."/>
            <person name="Lindquist E.A."/>
            <person name="Lipzen A."/>
            <person name="Malagnac F."/>
            <person name="Mello A."/>
            <person name="Molinier V."/>
            <person name="Miyauchi S."/>
            <person name="Poulain J."/>
            <person name="Riccioni C."/>
            <person name="Rubini A."/>
            <person name="Sitrit Y."/>
            <person name="Splivallo R."/>
            <person name="Traeger S."/>
            <person name="Wang M."/>
            <person name="Zifcakova L."/>
            <person name="Wipf D."/>
            <person name="Zambonelli A."/>
            <person name="Paolocci F."/>
            <person name="Nowrousian M."/>
            <person name="Ottonello S."/>
            <person name="Baldrian P."/>
            <person name="Spatafora J.W."/>
            <person name="Henrissat B."/>
            <person name="Nagy L.G."/>
            <person name="Aury J.M."/>
            <person name="Wincker P."/>
            <person name="Grigoriev I.V."/>
            <person name="Bonfante P."/>
            <person name="Martin F.M."/>
        </authorList>
    </citation>
    <scope>NUCLEOTIDE SEQUENCE [LARGE SCALE GENOMIC DNA]</scope>
    <source>
        <strain evidence="13 14">RN42</strain>
    </source>
</reference>
<dbReference type="AlphaFoldDB" id="A0A3N4I549"/>
<evidence type="ECO:0000256" key="8">
    <source>
        <dbReference type="ARBA" id="ARBA00023288"/>
    </source>
</evidence>
<accession>A0A3N4I549</accession>
<dbReference type="Proteomes" id="UP000275078">
    <property type="component" value="Unassembled WGS sequence"/>
</dbReference>
<keyword evidence="7" id="KW-1015">Disulfide bond</keyword>
<evidence type="ECO:0000256" key="7">
    <source>
        <dbReference type="ARBA" id="ARBA00023157"/>
    </source>
</evidence>
<comment type="similarity">
    <text evidence="3">Belongs to the RBT5 family.</text>
</comment>
<comment type="subcellular location">
    <subcellularLocation>
        <location evidence="1">Membrane</location>
        <topology evidence="1">Lipid-anchor</topology>
        <topology evidence="1">GPI-anchor</topology>
    </subcellularLocation>
    <subcellularLocation>
        <location evidence="2">Secreted</location>
    </subcellularLocation>
</comment>
<keyword evidence="5" id="KW-0325">Glycoprotein</keyword>
<dbReference type="Pfam" id="PF05730">
    <property type="entry name" value="CFEM"/>
    <property type="match status" value="1"/>
</dbReference>
<dbReference type="PROSITE" id="PS52012">
    <property type="entry name" value="CFEM"/>
    <property type="match status" value="1"/>
</dbReference>
<evidence type="ECO:0000313" key="14">
    <source>
        <dbReference type="Proteomes" id="UP000275078"/>
    </source>
</evidence>
<feature type="compositionally biased region" description="Low complexity" evidence="10">
    <location>
        <begin position="87"/>
        <end position="101"/>
    </location>
</feature>
<evidence type="ECO:0000256" key="1">
    <source>
        <dbReference type="ARBA" id="ARBA00004589"/>
    </source>
</evidence>
<feature type="compositionally biased region" description="Pro residues" evidence="10">
    <location>
        <begin position="108"/>
        <end position="117"/>
    </location>
</feature>
<dbReference type="EMBL" id="ML119681">
    <property type="protein sequence ID" value="RPA81179.1"/>
    <property type="molecule type" value="Genomic_DNA"/>
</dbReference>
<evidence type="ECO:0000256" key="3">
    <source>
        <dbReference type="ARBA" id="ARBA00010031"/>
    </source>
</evidence>
<comment type="caution">
    <text evidence="9">Lacks conserved residue(s) required for the propagation of feature annotation.</text>
</comment>
<keyword evidence="5" id="KW-0336">GPI-anchor</keyword>
<dbReference type="GO" id="GO:0005576">
    <property type="term" value="C:extracellular region"/>
    <property type="evidence" value="ECO:0007669"/>
    <property type="project" value="UniProtKB-SubCell"/>
</dbReference>
<feature type="signal peptide" evidence="11">
    <location>
        <begin position="1"/>
        <end position="18"/>
    </location>
</feature>
<protein>
    <recommendedName>
        <fullName evidence="12">CFEM domain-containing protein</fullName>
    </recommendedName>
</protein>
<keyword evidence="8" id="KW-0449">Lipoprotein</keyword>
<evidence type="ECO:0000256" key="9">
    <source>
        <dbReference type="PROSITE-ProRule" id="PRU01356"/>
    </source>
</evidence>
<dbReference type="GO" id="GO:0098552">
    <property type="term" value="C:side of membrane"/>
    <property type="evidence" value="ECO:0007669"/>
    <property type="project" value="UniProtKB-KW"/>
</dbReference>
<proteinExistence type="inferred from homology"/>
<evidence type="ECO:0000256" key="11">
    <source>
        <dbReference type="SAM" id="SignalP"/>
    </source>
</evidence>
<evidence type="ECO:0000256" key="10">
    <source>
        <dbReference type="SAM" id="MobiDB-lite"/>
    </source>
</evidence>
<keyword evidence="14" id="KW-1185">Reference proteome</keyword>
<feature type="compositionally biased region" description="Basic residues" evidence="10">
    <location>
        <begin position="119"/>
        <end position="131"/>
    </location>
</feature>
<evidence type="ECO:0000256" key="5">
    <source>
        <dbReference type="ARBA" id="ARBA00022622"/>
    </source>
</evidence>
<keyword evidence="5" id="KW-0472">Membrane</keyword>